<dbReference type="InterPro" id="IPR002372">
    <property type="entry name" value="PQQ_rpt_dom"/>
</dbReference>
<dbReference type="Gene3D" id="2.130.10.10">
    <property type="entry name" value="YVTN repeat-like/Quinoprotein amine dehydrogenase"/>
    <property type="match status" value="1"/>
</dbReference>
<dbReference type="EMBL" id="FQZB01000006">
    <property type="protein sequence ID" value="SHJ14390.1"/>
    <property type="molecule type" value="Genomic_DNA"/>
</dbReference>
<dbReference type="Gene3D" id="2.40.10.480">
    <property type="match status" value="1"/>
</dbReference>
<dbReference type="InterPro" id="IPR011047">
    <property type="entry name" value="Quinoprotein_ADH-like_sf"/>
</dbReference>
<organism evidence="2 3">
    <name type="scientific">Clostridium cavendishii DSM 21758</name>
    <dbReference type="NCBI Taxonomy" id="1121302"/>
    <lineage>
        <taxon>Bacteria</taxon>
        <taxon>Bacillati</taxon>
        <taxon>Bacillota</taxon>
        <taxon>Clostridia</taxon>
        <taxon>Eubacteriales</taxon>
        <taxon>Clostridiaceae</taxon>
        <taxon>Clostridium</taxon>
    </lineage>
</organism>
<accession>A0A1M6GWV7</accession>
<reference evidence="2 3" key="1">
    <citation type="submission" date="2016-11" db="EMBL/GenBank/DDBJ databases">
        <authorList>
            <person name="Jaros S."/>
            <person name="Januszkiewicz K."/>
            <person name="Wedrychowicz H."/>
        </authorList>
    </citation>
    <scope>NUCLEOTIDE SEQUENCE [LARGE SCALE GENOMIC DNA]</scope>
    <source>
        <strain evidence="2 3">DSM 21758</strain>
    </source>
</reference>
<dbReference type="PANTHER" id="PTHR34512">
    <property type="entry name" value="CELL SURFACE PROTEIN"/>
    <property type="match status" value="1"/>
</dbReference>
<dbReference type="Proteomes" id="UP000184310">
    <property type="component" value="Unassembled WGS sequence"/>
</dbReference>
<dbReference type="PANTHER" id="PTHR34512:SF30">
    <property type="entry name" value="OUTER MEMBRANE PROTEIN ASSEMBLY FACTOR BAMB"/>
    <property type="match status" value="1"/>
</dbReference>
<dbReference type="InterPro" id="IPR018391">
    <property type="entry name" value="PQQ_b-propeller_rpt"/>
</dbReference>
<dbReference type="SUPFAM" id="SSF50998">
    <property type="entry name" value="Quinoprotein alcohol dehydrogenase-like"/>
    <property type="match status" value="2"/>
</dbReference>
<proteinExistence type="predicted"/>
<dbReference type="RefSeq" id="WP_072985972.1">
    <property type="nucleotide sequence ID" value="NZ_FQZB01000006.1"/>
</dbReference>
<evidence type="ECO:0000313" key="2">
    <source>
        <dbReference type="EMBL" id="SHJ14390.1"/>
    </source>
</evidence>
<keyword evidence="3" id="KW-1185">Reference proteome</keyword>
<evidence type="ECO:0000313" key="3">
    <source>
        <dbReference type="Proteomes" id="UP000184310"/>
    </source>
</evidence>
<dbReference type="PROSITE" id="PS51257">
    <property type="entry name" value="PROKAR_LIPOPROTEIN"/>
    <property type="match status" value="1"/>
</dbReference>
<gene>
    <name evidence="2" type="ORF">SAMN02745163_01413</name>
</gene>
<sequence>MKNLLGKMSILVLSFVAILFLQGCSKDSSKDILWSFKTDAAIMSSPVILDNNIIFGNNAKTVYSVDLKTHEEKWKFKTDNIINSDIVISEKNVIVSTPNTCYLLDASTGKEIWHYTSKLDVKERIDTYDYHSPAAVNYKDLIIFTSKAGTIYGINKTDGKLVWEYKESNCSEITTTPSLQGDVLCFGDSKGNCFAMDLNTQKTILNKSMGSKMVHASFIYKDYVYFSGRDAKMVAYSLKDGSEKWSFSDEEGSWLTADMIVKDDIIYVGGSDNHKVYSFKYDSGDKVSKFIGTVSIFSKPVIKDNILYFADGDVYSSSSGHIFGYDINNDKKKVFEFEVKKPIYTTPIIVDDTIYFGSTDGSLYAIKATTK</sequence>
<feature type="domain" description="Pyrrolo-quinoline quinone repeat" evidence="1">
    <location>
        <begin position="148"/>
        <end position="370"/>
    </location>
</feature>
<dbReference type="OrthoDB" id="1885452at2"/>
<dbReference type="Pfam" id="PF13360">
    <property type="entry name" value="PQQ_2"/>
    <property type="match status" value="1"/>
</dbReference>
<name>A0A1M6GWV7_9CLOT</name>
<dbReference type="STRING" id="1121302.SAMN02745163_01413"/>
<evidence type="ECO:0000259" key="1">
    <source>
        <dbReference type="Pfam" id="PF13360"/>
    </source>
</evidence>
<dbReference type="AlphaFoldDB" id="A0A1M6GWV7"/>
<protein>
    <submittedName>
        <fullName evidence="2">Outer membrane protein assembly factor BamB, contains PQQ-like beta-propeller repeat</fullName>
    </submittedName>
</protein>
<dbReference type="SMART" id="SM00564">
    <property type="entry name" value="PQQ"/>
    <property type="match status" value="6"/>
</dbReference>
<dbReference type="InterPro" id="IPR015943">
    <property type="entry name" value="WD40/YVTN_repeat-like_dom_sf"/>
</dbReference>